<accession>A0AAD5Q532</accession>
<name>A0AAD5Q532_PYTIN</name>
<dbReference type="AlphaFoldDB" id="A0AAD5Q532"/>
<dbReference type="Proteomes" id="UP001209570">
    <property type="component" value="Unassembled WGS sequence"/>
</dbReference>
<dbReference type="EMBL" id="JAKCXM010000225">
    <property type="protein sequence ID" value="KAJ0398176.1"/>
    <property type="molecule type" value="Genomic_DNA"/>
</dbReference>
<proteinExistence type="predicted"/>
<reference evidence="1" key="1">
    <citation type="submission" date="2021-12" db="EMBL/GenBank/DDBJ databases">
        <title>Prjna785345.</title>
        <authorList>
            <person name="Rujirawat T."/>
            <person name="Krajaejun T."/>
        </authorList>
    </citation>
    <scope>NUCLEOTIDE SEQUENCE</scope>
    <source>
        <strain evidence="1">Pi057C3</strain>
    </source>
</reference>
<keyword evidence="2" id="KW-1185">Reference proteome</keyword>
<comment type="caution">
    <text evidence="1">The sequence shown here is derived from an EMBL/GenBank/DDBJ whole genome shotgun (WGS) entry which is preliminary data.</text>
</comment>
<protein>
    <submittedName>
        <fullName evidence="1">Uncharacterized protein</fullName>
    </submittedName>
</protein>
<evidence type="ECO:0000313" key="1">
    <source>
        <dbReference type="EMBL" id="KAJ0398176.1"/>
    </source>
</evidence>
<evidence type="ECO:0000313" key="2">
    <source>
        <dbReference type="Proteomes" id="UP001209570"/>
    </source>
</evidence>
<sequence length="83" mass="9423">MPGDRVEKLQALTPEQLTALNGAKVAIRMDNEHYLRDHPDAARLVRALMRGIIRDRPVNVSAYTHRFFARPDAAIRRDMGAID</sequence>
<organism evidence="1 2">
    <name type="scientific">Pythium insidiosum</name>
    <name type="common">Pythiosis disease agent</name>
    <dbReference type="NCBI Taxonomy" id="114742"/>
    <lineage>
        <taxon>Eukaryota</taxon>
        <taxon>Sar</taxon>
        <taxon>Stramenopiles</taxon>
        <taxon>Oomycota</taxon>
        <taxon>Peronosporomycetes</taxon>
        <taxon>Pythiales</taxon>
        <taxon>Pythiaceae</taxon>
        <taxon>Pythium</taxon>
    </lineage>
</organism>
<gene>
    <name evidence="1" type="ORF">P43SY_000545</name>
</gene>